<dbReference type="AlphaFoldDB" id="A0A6A7AGG1"/>
<dbReference type="InterPro" id="IPR032675">
    <property type="entry name" value="LRR_dom_sf"/>
</dbReference>
<accession>A0A6A7AGG1</accession>
<evidence type="ECO:0000313" key="1">
    <source>
        <dbReference type="EMBL" id="KAF2831759.1"/>
    </source>
</evidence>
<evidence type="ECO:0008006" key="3">
    <source>
        <dbReference type="Google" id="ProtNLM"/>
    </source>
</evidence>
<dbReference type="SUPFAM" id="SSF52047">
    <property type="entry name" value="RNI-like"/>
    <property type="match status" value="1"/>
</dbReference>
<reference evidence="1" key="1">
    <citation type="journal article" date="2020" name="Stud. Mycol.">
        <title>101 Dothideomycetes genomes: a test case for predicting lifestyles and emergence of pathogens.</title>
        <authorList>
            <person name="Haridas S."/>
            <person name="Albert R."/>
            <person name="Binder M."/>
            <person name="Bloem J."/>
            <person name="Labutti K."/>
            <person name="Salamov A."/>
            <person name="Andreopoulos B."/>
            <person name="Baker S."/>
            <person name="Barry K."/>
            <person name="Bills G."/>
            <person name="Bluhm B."/>
            <person name="Cannon C."/>
            <person name="Castanera R."/>
            <person name="Culley D."/>
            <person name="Daum C."/>
            <person name="Ezra D."/>
            <person name="Gonzalez J."/>
            <person name="Henrissat B."/>
            <person name="Kuo A."/>
            <person name="Liang C."/>
            <person name="Lipzen A."/>
            <person name="Lutzoni F."/>
            <person name="Magnuson J."/>
            <person name="Mondo S."/>
            <person name="Nolan M."/>
            <person name="Ohm R."/>
            <person name="Pangilinan J."/>
            <person name="Park H.-J."/>
            <person name="Ramirez L."/>
            <person name="Alfaro M."/>
            <person name="Sun H."/>
            <person name="Tritt A."/>
            <person name="Yoshinaga Y."/>
            <person name="Zwiers L.-H."/>
            <person name="Turgeon B."/>
            <person name="Goodwin S."/>
            <person name="Spatafora J."/>
            <person name="Crous P."/>
            <person name="Grigoriev I."/>
        </authorList>
    </citation>
    <scope>NUCLEOTIDE SEQUENCE</scope>
    <source>
        <strain evidence="1">CBS 113818</strain>
    </source>
</reference>
<dbReference type="Proteomes" id="UP000799424">
    <property type="component" value="Unassembled WGS sequence"/>
</dbReference>
<gene>
    <name evidence="1" type="ORF">CC86DRAFT_143063</name>
</gene>
<proteinExistence type="predicted"/>
<organism evidence="1 2">
    <name type="scientific">Ophiobolus disseminans</name>
    <dbReference type="NCBI Taxonomy" id="1469910"/>
    <lineage>
        <taxon>Eukaryota</taxon>
        <taxon>Fungi</taxon>
        <taxon>Dikarya</taxon>
        <taxon>Ascomycota</taxon>
        <taxon>Pezizomycotina</taxon>
        <taxon>Dothideomycetes</taxon>
        <taxon>Pleosporomycetidae</taxon>
        <taxon>Pleosporales</taxon>
        <taxon>Pleosporineae</taxon>
        <taxon>Phaeosphaeriaceae</taxon>
        <taxon>Ophiobolus</taxon>
    </lineage>
</organism>
<name>A0A6A7AGG1_9PLEO</name>
<protein>
    <recommendedName>
        <fullName evidence="3">F-box domain-containing protein</fullName>
    </recommendedName>
</protein>
<evidence type="ECO:0000313" key="2">
    <source>
        <dbReference type="Proteomes" id="UP000799424"/>
    </source>
</evidence>
<dbReference type="Gene3D" id="3.80.10.10">
    <property type="entry name" value="Ribonuclease Inhibitor"/>
    <property type="match status" value="1"/>
</dbReference>
<keyword evidence="2" id="KW-1185">Reference proteome</keyword>
<dbReference type="EMBL" id="MU006218">
    <property type="protein sequence ID" value="KAF2831759.1"/>
    <property type="molecule type" value="Genomic_DNA"/>
</dbReference>
<sequence>MANFEDLSDDILYLILHCFHDQRLSALHSFRLVSKQLSAFADSVLYRVVVLEDQGEKREQATYRFIERLLDPTDILRSHVRSLHVKSFYGDDQSACMNVQLLAACLRSIEKLHAFSWGSEIPLPDDLLHALHRHHPDAQLCLSSRQFDQAALASSQLHRLSVSIPCFDLINPVSVAPFEQLRQILTNDSNIRRLSMDVHIDAEAHALPQGTYAARSTPDTIQLRLEPTDRLPSLEELVIKPHTYYFAREHCTRLYQCMDWTKLKRLKLGTSNSVAFLLTFTGKLPHLEHLDFSFHFKPEAYSPYFDRDRLVSCCDFMTSLNMLTVLIVRCDAIDLSNIFWHLLATTHGKRLQQLSLRSCFDALEAPSYRLSIRGFLTAFQNLTRLEVDFPTWNGPCYNFQGTPYSLYSVPPLSRNSPYVYESHTAKRAVTLSIHQQTRTLRNSATMGFLCRPTRNLCQRIPASSIQSASLQHPILALGTPFGALLRKRHISLSSYQQGGV</sequence>
<dbReference type="OrthoDB" id="3556572at2759"/>